<accession>A0A9Q0JW80</accession>
<dbReference type="EMBL" id="JAMYWD010000012">
    <property type="protein sequence ID" value="KAJ4952760.1"/>
    <property type="molecule type" value="Genomic_DNA"/>
</dbReference>
<sequence length="179" mass="18916">MPLKAQLGDEQLQLSNVKHESPLAAARLLPTSVGSYLDARSVIASRTKESSSQKQLDAGNCQSAVGNSQKRLGCSSARLPNESLLQFLSLRFFSWLLLQQLGEEDLGRKSSHAVVKDFPVTDSTLVSGTGEFPLPLAGQPGRERCGNGLPAESTDLVNAAESIDCLAPAALGRQIGIGS</sequence>
<name>A0A9Q0JW80_9MAGN</name>
<organism evidence="1 2">
    <name type="scientific">Protea cynaroides</name>
    <dbReference type="NCBI Taxonomy" id="273540"/>
    <lineage>
        <taxon>Eukaryota</taxon>
        <taxon>Viridiplantae</taxon>
        <taxon>Streptophyta</taxon>
        <taxon>Embryophyta</taxon>
        <taxon>Tracheophyta</taxon>
        <taxon>Spermatophyta</taxon>
        <taxon>Magnoliopsida</taxon>
        <taxon>Proteales</taxon>
        <taxon>Proteaceae</taxon>
        <taxon>Protea</taxon>
    </lineage>
</organism>
<evidence type="ECO:0000313" key="1">
    <source>
        <dbReference type="EMBL" id="KAJ4952760.1"/>
    </source>
</evidence>
<dbReference type="AlphaFoldDB" id="A0A9Q0JW80"/>
<gene>
    <name evidence="1" type="ORF">NE237_029592</name>
</gene>
<reference evidence="1" key="1">
    <citation type="journal article" date="2023" name="Plant J.">
        <title>The genome of the king protea, Protea cynaroides.</title>
        <authorList>
            <person name="Chang J."/>
            <person name="Duong T.A."/>
            <person name="Schoeman C."/>
            <person name="Ma X."/>
            <person name="Roodt D."/>
            <person name="Barker N."/>
            <person name="Li Z."/>
            <person name="Van de Peer Y."/>
            <person name="Mizrachi E."/>
        </authorList>
    </citation>
    <scope>NUCLEOTIDE SEQUENCE</scope>
    <source>
        <tissue evidence="1">Young leaves</tissue>
    </source>
</reference>
<proteinExistence type="predicted"/>
<comment type="caution">
    <text evidence="1">The sequence shown here is derived from an EMBL/GenBank/DDBJ whole genome shotgun (WGS) entry which is preliminary data.</text>
</comment>
<evidence type="ECO:0000313" key="2">
    <source>
        <dbReference type="Proteomes" id="UP001141806"/>
    </source>
</evidence>
<dbReference type="Proteomes" id="UP001141806">
    <property type="component" value="Unassembled WGS sequence"/>
</dbReference>
<keyword evidence="2" id="KW-1185">Reference proteome</keyword>
<protein>
    <submittedName>
        <fullName evidence="1">Uncharacterized protein</fullName>
    </submittedName>
</protein>